<dbReference type="Proteomes" id="UP000199301">
    <property type="component" value="Unassembled WGS sequence"/>
</dbReference>
<proteinExistence type="predicted"/>
<protein>
    <submittedName>
        <fullName evidence="5">DNA-binding transcriptional regulator, FadR family</fullName>
    </submittedName>
</protein>
<dbReference type="SUPFAM" id="SSF46785">
    <property type="entry name" value="Winged helix' DNA-binding domain"/>
    <property type="match status" value="1"/>
</dbReference>
<accession>A0A1H1D009</accession>
<dbReference type="Gene3D" id="1.10.10.10">
    <property type="entry name" value="Winged helix-like DNA-binding domain superfamily/Winged helix DNA-binding domain"/>
    <property type="match status" value="1"/>
</dbReference>
<feature type="domain" description="HTH gntR-type" evidence="4">
    <location>
        <begin position="9"/>
        <end position="77"/>
    </location>
</feature>
<dbReference type="CDD" id="cd07377">
    <property type="entry name" value="WHTH_GntR"/>
    <property type="match status" value="1"/>
</dbReference>
<dbReference type="GO" id="GO:0003677">
    <property type="term" value="F:DNA binding"/>
    <property type="evidence" value="ECO:0007669"/>
    <property type="project" value="UniProtKB-KW"/>
</dbReference>
<dbReference type="PANTHER" id="PTHR43537">
    <property type="entry name" value="TRANSCRIPTIONAL REGULATOR, GNTR FAMILY"/>
    <property type="match status" value="1"/>
</dbReference>
<gene>
    <name evidence="5" type="ORF">SAMN04489718_1830</name>
</gene>
<dbReference type="SMART" id="SM00345">
    <property type="entry name" value="HTH_GNTR"/>
    <property type="match status" value="1"/>
</dbReference>
<dbReference type="SUPFAM" id="SSF48008">
    <property type="entry name" value="GntR ligand-binding domain-like"/>
    <property type="match status" value="1"/>
</dbReference>
<evidence type="ECO:0000256" key="2">
    <source>
        <dbReference type="ARBA" id="ARBA00023125"/>
    </source>
</evidence>
<evidence type="ECO:0000313" key="6">
    <source>
        <dbReference type="Proteomes" id="UP000199301"/>
    </source>
</evidence>
<keyword evidence="6" id="KW-1185">Reference proteome</keyword>
<evidence type="ECO:0000256" key="1">
    <source>
        <dbReference type="ARBA" id="ARBA00023015"/>
    </source>
</evidence>
<dbReference type="STRING" id="995062.SAMN04489718_1830"/>
<dbReference type="OrthoDB" id="5450856at2"/>
<dbReference type="Gene3D" id="1.20.120.530">
    <property type="entry name" value="GntR ligand-binding domain-like"/>
    <property type="match status" value="1"/>
</dbReference>
<dbReference type="PROSITE" id="PS50949">
    <property type="entry name" value="HTH_GNTR"/>
    <property type="match status" value="1"/>
</dbReference>
<dbReference type="PANTHER" id="PTHR43537:SF47">
    <property type="entry name" value="REGULATORY PROTEIN GNTR HTH"/>
    <property type="match status" value="1"/>
</dbReference>
<sequence>MPLVTTTRTGLVDQVIAQMRELVASGEWPLGEKIPPETELVSALGVGRNTVREAVRALSHAGLLEVRQGDGTFVRATSELSGAVSRLCDTELRQVLEVRRALEVESARLAATARTENDVAELEVALRERDAAIDEGDPERVARTDSRLHLLLVEASHNPVLIQLYQGISEAVLSSVATTFDPTVPPERTVSHTELFEAVRDGCPEAAAAEAGGFLDELLAEFDERPGSARSAHSS</sequence>
<dbReference type="RefSeq" id="WP_092522940.1">
    <property type="nucleotide sequence ID" value="NZ_FNKO01000002.1"/>
</dbReference>
<dbReference type="PRINTS" id="PR00035">
    <property type="entry name" value="HTHGNTR"/>
</dbReference>
<dbReference type="Pfam" id="PF00392">
    <property type="entry name" value="GntR"/>
    <property type="match status" value="1"/>
</dbReference>
<keyword evidence="2 5" id="KW-0238">DNA-binding</keyword>
<dbReference type="InterPro" id="IPR011711">
    <property type="entry name" value="GntR_C"/>
</dbReference>
<dbReference type="GO" id="GO:0003700">
    <property type="term" value="F:DNA-binding transcription factor activity"/>
    <property type="evidence" value="ECO:0007669"/>
    <property type="project" value="InterPro"/>
</dbReference>
<evidence type="ECO:0000259" key="4">
    <source>
        <dbReference type="PROSITE" id="PS50949"/>
    </source>
</evidence>
<dbReference type="InterPro" id="IPR000524">
    <property type="entry name" value="Tscrpt_reg_HTH_GntR"/>
</dbReference>
<name>A0A1H1D009_9ACTN</name>
<dbReference type="SMART" id="SM00895">
    <property type="entry name" value="FCD"/>
    <property type="match status" value="1"/>
</dbReference>
<organism evidence="5 6">
    <name type="scientific">Actinopolyspora saharensis</name>
    <dbReference type="NCBI Taxonomy" id="995062"/>
    <lineage>
        <taxon>Bacteria</taxon>
        <taxon>Bacillati</taxon>
        <taxon>Actinomycetota</taxon>
        <taxon>Actinomycetes</taxon>
        <taxon>Actinopolysporales</taxon>
        <taxon>Actinopolysporaceae</taxon>
        <taxon>Actinopolyspora</taxon>
    </lineage>
</organism>
<evidence type="ECO:0000256" key="3">
    <source>
        <dbReference type="ARBA" id="ARBA00023163"/>
    </source>
</evidence>
<dbReference type="Pfam" id="PF07729">
    <property type="entry name" value="FCD"/>
    <property type="match status" value="1"/>
</dbReference>
<dbReference type="AlphaFoldDB" id="A0A1H1D009"/>
<dbReference type="InterPro" id="IPR036390">
    <property type="entry name" value="WH_DNA-bd_sf"/>
</dbReference>
<dbReference type="EMBL" id="FNKO01000002">
    <property type="protein sequence ID" value="SDQ69847.1"/>
    <property type="molecule type" value="Genomic_DNA"/>
</dbReference>
<keyword evidence="1" id="KW-0805">Transcription regulation</keyword>
<dbReference type="InterPro" id="IPR036388">
    <property type="entry name" value="WH-like_DNA-bd_sf"/>
</dbReference>
<keyword evidence="3" id="KW-0804">Transcription</keyword>
<evidence type="ECO:0000313" key="5">
    <source>
        <dbReference type="EMBL" id="SDQ69847.1"/>
    </source>
</evidence>
<dbReference type="InterPro" id="IPR008920">
    <property type="entry name" value="TF_FadR/GntR_C"/>
</dbReference>
<reference evidence="6" key="1">
    <citation type="submission" date="2016-10" db="EMBL/GenBank/DDBJ databases">
        <authorList>
            <person name="Varghese N."/>
            <person name="Submissions S."/>
        </authorList>
    </citation>
    <scope>NUCLEOTIDE SEQUENCE [LARGE SCALE GENOMIC DNA]</scope>
    <source>
        <strain evidence="6">DSM 45459</strain>
    </source>
</reference>